<comment type="caution">
    <text evidence="6">The sequence shown here is derived from an EMBL/GenBank/DDBJ whole genome shotgun (WGS) entry which is preliminary data.</text>
</comment>
<dbReference type="OrthoDB" id="9808747at2"/>
<dbReference type="InterPro" id="IPR003141">
    <property type="entry name" value="Pol/His_phosphatase_N"/>
</dbReference>
<evidence type="ECO:0000259" key="4">
    <source>
        <dbReference type="SMART" id="SM00278"/>
    </source>
</evidence>
<feature type="domain" description="Polymerase/histidinol phosphatase N-terminal" evidence="5">
    <location>
        <begin position="311"/>
        <end position="394"/>
    </location>
</feature>
<evidence type="ECO:0008006" key="8">
    <source>
        <dbReference type="Google" id="ProtNLM"/>
    </source>
</evidence>
<proteinExistence type="predicted"/>
<keyword evidence="1" id="KW-0237">DNA synthesis</keyword>
<dbReference type="InterPro" id="IPR027421">
    <property type="entry name" value="DNA_pol_lamdba_lyase_dom_sf"/>
</dbReference>
<evidence type="ECO:0000313" key="7">
    <source>
        <dbReference type="Proteomes" id="UP000216339"/>
    </source>
</evidence>
<dbReference type="GO" id="GO:0008270">
    <property type="term" value="F:zinc ion binding"/>
    <property type="evidence" value="ECO:0007669"/>
    <property type="project" value="TreeGrafter"/>
</dbReference>
<dbReference type="Proteomes" id="UP000216339">
    <property type="component" value="Unassembled WGS sequence"/>
</dbReference>
<feature type="region of interest" description="Disordered" evidence="3">
    <location>
        <begin position="520"/>
        <end position="550"/>
    </location>
</feature>
<dbReference type="SMART" id="SM00278">
    <property type="entry name" value="HhH1"/>
    <property type="match status" value="3"/>
</dbReference>
<dbReference type="Gene3D" id="3.20.20.140">
    <property type="entry name" value="Metal-dependent hydrolases"/>
    <property type="match status" value="1"/>
</dbReference>
<sequence length="550" mass="58914">MTNKAVARHLKLTADLVELTGGNPFRARAYGSGARAVERLDVPVETLVADGELSTVQGIGKGLVAEIEELLQTGTMETTEDLLQSLPPGLPEVLRVKGLGVKKVRTLWTEAGVTSIEDLEGAAAVGKLADLPGFGKKTVENILASIEELKAYRGKAHLRDAATEALVARQRLRDAGLRADLAGPVRRQCNVVDRVDLVAVGTPEAVAEALGGGTTHDDRVEATLPLGLPLTVWTTTEAAYGRTLFERTGPEAHVGAVAEKAGLGDVAEEDAVYEAAGLYPIPAPLRDDPHWLTVAADGPIPALVRTADLRGTIHNHTTASDGAHTLREMCDAARERGLGYFGVCDHSRSLQIAHGLSLGEMEEQIRRVERLNADYAQEGVDFRVFAGTEADILSDGAMDYPDELLARLDLVVASVHTGFRMTEDEATARVVAAVSNPYVDVLGHPTGRLLLRREGYPLDHEAVLDACAEHGVAVELNANPWRLDVDWRFVRAATERGVLVSINPDAHSTDGLDDTRWGVASAQKGGLTPEQSLTSKSADELADWLTARRP</sequence>
<dbReference type="PIRSF" id="PIRSF005047">
    <property type="entry name" value="UCP005047_YshC"/>
    <property type="match status" value="1"/>
</dbReference>
<evidence type="ECO:0000256" key="1">
    <source>
        <dbReference type="ARBA" id="ARBA00022634"/>
    </source>
</evidence>
<dbReference type="RefSeq" id="WP_095508901.1">
    <property type="nucleotide sequence ID" value="NZ_MQWD01000001.1"/>
</dbReference>
<evidence type="ECO:0000313" key="6">
    <source>
        <dbReference type="EMBL" id="PAP75267.1"/>
    </source>
</evidence>
<dbReference type="Gene3D" id="1.10.150.110">
    <property type="entry name" value="DNA polymerase beta, N-terminal domain-like"/>
    <property type="match status" value="1"/>
</dbReference>
<organism evidence="6 7">
    <name type="scientific">Rubrivirga marina</name>
    <dbReference type="NCBI Taxonomy" id="1196024"/>
    <lineage>
        <taxon>Bacteria</taxon>
        <taxon>Pseudomonadati</taxon>
        <taxon>Rhodothermota</taxon>
        <taxon>Rhodothermia</taxon>
        <taxon>Rhodothermales</taxon>
        <taxon>Rubricoccaceae</taxon>
        <taxon>Rubrivirga</taxon>
    </lineage>
</organism>
<dbReference type="FunFam" id="3.20.20.140:FF:000047">
    <property type="entry name" value="PHP domain-containing protein"/>
    <property type="match status" value="1"/>
</dbReference>
<dbReference type="Pfam" id="PF14716">
    <property type="entry name" value="HHH_8"/>
    <property type="match status" value="1"/>
</dbReference>
<dbReference type="GO" id="GO:0071897">
    <property type="term" value="P:DNA biosynthetic process"/>
    <property type="evidence" value="ECO:0007669"/>
    <property type="project" value="UniProtKB-KW"/>
</dbReference>
<evidence type="ECO:0000256" key="2">
    <source>
        <dbReference type="ARBA" id="ARBA00022705"/>
    </source>
</evidence>
<keyword evidence="7" id="KW-1185">Reference proteome</keyword>
<evidence type="ECO:0000256" key="3">
    <source>
        <dbReference type="SAM" id="MobiDB-lite"/>
    </source>
</evidence>
<dbReference type="AlphaFoldDB" id="A0A271IVW9"/>
<dbReference type="InterPro" id="IPR050243">
    <property type="entry name" value="PHP_phosphatase"/>
</dbReference>
<dbReference type="Pfam" id="PF02811">
    <property type="entry name" value="PHP"/>
    <property type="match status" value="1"/>
</dbReference>
<accession>A0A271IVW9</accession>
<keyword evidence="2" id="KW-0235">DNA replication</keyword>
<dbReference type="InterPro" id="IPR004013">
    <property type="entry name" value="PHP_dom"/>
</dbReference>
<dbReference type="GO" id="GO:0005829">
    <property type="term" value="C:cytosol"/>
    <property type="evidence" value="ECO:0007669"/>
    <property type="project" value="TreeGrafter"/>
</dbReference>
<dbReference type="InterPro" id="IPR047967">
    <property type="entry name" value="PolX_PHP"/>
</dbReference>
<dbReference type="PANTHER" id="PTHR36928">
    <property type="entry name" value="PHOSPHATASE YCDX-RELATED"/>
    <property type="match status" value="1"/>
</dbReference>
<dbReference type="InterPro" id="IPR016195">
    <property type="entry name" value="Pol/histidinol_Pase-like"/>
</dbReference>
<dbReference type="PANTHER" id="PTHR36928:SF1">
    <property type="entry name" value="PHOSPHATASE YCDX-RELATED"/>
    <property type="match status" value="1"/>
</dbReference>
<gene>
    <name evidence="6" type="ORF">BSZ37_01815</name>
</gene>
<feature type="domain" description="Helix-hairpin-helix DNA-binding motif class 1" evidence="4">
    <location>
        <begin position="51"/>
        <end position="70"/>
    </location>
</feature>
<dbReference type="SMART" id="SM00481">
    <property type="entry name" value="POLIIIAc"/>
    <property type="match status" value="1"/>
</dbReference>
<dbReference type="GO" id="GO:0006281">
    <property type="term" value="P:DNA repair"/>
    <property type="evidence" value="ECO:0007669"/>
    <property type="project" value="InterPro"/>
</dbReference>
<dbReference type="GO" id="GO:0003677">
    <property type="term" value="F:DNA binding"/>
    <property type="evidence" value="ECO:0007669"/>
    <property type="project" value="InterPro"/>
</dbReference>
<feature type="domain" description="Helix-hairpin-helix DNA-binding motif class 1" evidence="4">
    <location>
        <begin position="91"/>
        <end position="110"/>
    </location>
</feature>
<dbReference type="InterPro" id="IPR022311">
    <property type="entry name" value="PolX-like"/>
</dbReference>
<dbReference type="InterPro" id="IPR010996">
    <property type="entry name" value="HHH_MUS81"/>
</dbReference>
<feature type="domain" description="Helix-hairpin-helix DNA-binding motif class 1" evidence="4">
    <location>
        <begin position="126"/>
        <end position="145"/>
    </location>
</feature>
<reference evidence="6 7" key="1">
    <citation type="submission" date="2016-11" db="EMBL/GenBank/DDBJ databases">
        <title>Study of marine rhodopsin-containing bacteria.</title>
        <authorList>
            <person name="Yoshizawa S."/>
            <person name="Kumagai Y."/>
            <person name="Kogure K."/>
        </authorList>
    </citation>
    <scope>NUCLEOTIDE SEQUENCE [LARGE SCALE GENOMIC DNA]</scope>
    <source>
        <strain evidence="6 7">SAORIC-28</strain>
    </source>
</reference>
<dbReference type="CDD" id="cd07436">
    <property type="entry name" value="PHP_PolX"/>
    <property type="match status" value="1"/>
</dbReference>
<evidence type="ECO:0000259" key="5">
    <source>
        <dbReference type="SMART" id="SM00481"/>
    </source>
</evidence>
<dbReference type="SUPFAM" id="SSF47802">
    <property type="entry name" value="DNA polymerase beta, N-terminal domain-like"/>
    <property type="match status" value="1"/>
</dbReference>
<name>A0A271IVW9_9BACT</name>
<dbReference type="EMBL" id="MQWD01000001">
    <property type="protein sequence ID" value="PAP75267.1"/>
    <property type="molecule type" value="Genomic_DNA"/>
</dbReference>
<dbReference type="InterPro" id="IPR003583">
    <property type="entry name" value="Hlx-hairpin-Hlx_DNA-bd_motif"/>
</dbReference>
<dbReference type="Pfam" id="PF14520">
    <property type="entry name" value="HHH_5"/>
    <property type="match status" value="1"/>
</dbReference>
<dbReference type="SUPFAM" id="SSF89550">
    <property type="entry name" value="PHP domain-like"/>
    <property type="match status" value="1"/>
</dbReference>
<dbReference type="Gene3D" id="1.10.150.20">
    <property type="entry name" value="5' to 3' exonuclease, C-terminal subdomain"/>
    <property type="match status" value="1"/>
</dbReference>
<protein>
    <recommendedName>
        <fullName evidence="8">DNA polymerase/3'-5' exonuclease PolX</fullName>
    </recommendedName>
</protein>
<dbReference type="GO" id="GO:0042578">
    <property type="term" value="F:phosphoric ester hydrolase activity"/>
    <property type="evidence" value="ECO:0007669"/>
    <property type="project" value="TreeGrafter"/>
</dbReference>